<evidence type="ECO:0000259" key="9">
    <source>
        <dbReference type="PROSITE" id="PS50893"/>
    </source>
</evidence>
<reference evidence="11" key="2">
    <citation type="submission" date="2022-10" db="EMBL/GenBank/DDBJ databases">
        <authorList>
            <consortium name="ENA_rothamsted_submissions"/>
            <consortium name="culmorum"/>
            <person name="King R."/>
        </authorList>
    </citation>
    <scope>NUCLEOTIDE SEQUENCE</scope>
</reference>
<evidence type="ECO:0000256" key="5">
    <source>
        <dbReference type="ARBA" id="ARBA00022840"/>
    </source>
</evidence>
<dbReference type="FunFam" id="3.40.50.300:FF:000482">
    <property type="entry name" value="Multidrug resistance-associated protein member 4"/>
    <property type="match status" value="1"/>
</dbReference>
<dbReference type="PROSITE" id="PS50893">
    <property type="entry name" value="ABC_TRANSPORTER_2"/>
    <property type="match status" value="2"/>
</dbReference>
<gene>
    <name evidence="11" type="ORF">PHAECO_LOCUS12647</name>
</gene>
<dbReference type="Gene3D" id="3.40.50.300">
    <property type="entry name" value="P-loop containing nucleotide triphosphate hydrolases"/>
    <property type="match status" value="2"/>
</dbReference>
<dbReference type="FunFam" id="1.20.1560.10:FF:000026">
    <property type="entry name" value="Multidrug resistance-associated protein lethal(2)03659"/>
    <property type="match status" value="1"/>
</dbReference>
<dbReference type="Pfam" id="PF00664">
    <property type="entry name" value="ABC_membrane"/>
    <property type="match status" value="2"/>
</dbReference>
<dbReference type="InterPro" id="IPR017871">
    <property type="entry name" value="ABC_transporter-like_CS"/>
</dbReference>
<dbReference type="CDD" id="cd03250">
    <property type="entry name" value="ABCC_MRP_domain1"/>
    <property type="match status" value="1"/>
</dbReference>
<evidence type="ECO:0000313" key="11">
    <source>
        <dbReference type="EMBL" id="CAG9825399.1"/>
    </source>
</evidence>
<dbReference type="Gene3D" id="1.20.1560.10">
    <property type="entry name" value="ABC transporter type 1, transmembrane domain"/>
    <property type="match status" value="2"/>
</dbReference>
<comment type="subcellular location">
    <subcellularLocation>
        <location evidence="1">Membrane</location>
        <topology evidence="1">Multi-pass membrane protein</topology>
    </subcellularLocation>
</comment>
<keyword evidence="6 8" id="KW-1133">Transmembrane helix</keyword>
<proteinExistence type="predicted"/>
<dbReference type="GO" id="GO:0140359">
    <property type="term" value="F:ABC-type transporter activity"/>
    <property type="evidence" value="ECO:0007669"/>
    <property type="project" value="InterPro"/>
</dbReference>
<dbReference type="Proteomes" id="UP001153737">
    <property type="component" value="Chromosome 9"/>
</dbReference>
<keyword evidence="12" id="KW-1185">Reference proteome</keyword>
<dbReference type="InterPro" id="IPR027417">
    <property type="entry name" value="P-loop_NTPase"/>
</dbReference>
<dbReference type="FunFam" id="3.40.50.300:FF:000163">
    <property type="entry name" value="Multidrug resistance-associated protein member 4"/>
    <property type="match status" value="1"/>
</dbReference>
<dbReference type="SUPFAM" id="SSF90123">
    <property type="entry name" value="ABC transporter transmembrane region"/>
    <property type="match status" value="2"/>
</dbReference>
<dbReference type="Pfam" id="PF00005">
    <property type="entry name" value="ABC_tran"/>
    <property type="match status" value="2"/>
</dbReference>
<feature type="domain" description="ABC transmembrane type-1" evidence="10">
    <location>
        <begin position="101"/>
        <end position="366"/>
    </location>
</feature>
<name>A0A9N9SPE5_PHACE</name>
<dbReference type="InterPro" id="IPR036640">
    <property type="entry name" value="ABC1_TM_sf"/>
</dbReference>
<feature type="transmembrane region" description="Helical" evidence="8">
    <location>
        <begin position="234"/>
        <end position="253"/>
    </location>
</feature>
<organism evidence="11 12">
    <name type="scientific">Phaedon cochleariae</name>
    <name type="common">Mustard beetle</name>
    <dbReference type="NCBI Taxonomy" id="80249"/>
    <lineage>
        <taxon>Eukaryota</taxon>
        <taxon>Metazoa</taxon>
        <taxon>Ecdysozoa</taxon>
        <taxon>Arthropoda</taxon>
        <taxon>Hexapoda</taxon>
        <taxon>Insecta</taxon>
        <taxon>Pterygota</taxon>
        <taxon>Neoptera</taxon>
        <taxon>Endopterygota</taxon>
        <taxon>Coleoptera</taxon>
        <taxon>Polyphaga</taxon>
        <taxon>Cucujiformia</taxon>
        <taxon>Chrysomeloidea</taxon>
        <taxon>Chrysomelidae</taxon>
        <taxon>Chrysomelinae</taxon>
        <taxon>Chrysomelini</taxon>
        <taxon>Phaedon</taxon>
    </lineage>
</organism>
<feature type="domain" description="ABC transporter" evidence="9">
    <location>
        <begin position="426"/>
        <end position="649"/>
    </location>
</feature>
<feature type="transmembrane region" description="Helical" evidence="8">
    <location>
        <begin position="133"/>
        <end position="156"/>
    </location>
</feature>
<feature type="transmembrane region" description="Helical" evidence="8">
    <location>
        <begin position="210"/>
        <end position="228"/>
    </location>
</feature>
<keyword evidence="3 8" id="KW-0812">Transmembrane</keyword>
<evidence type="ECO:0000256" key="2">
    <source>
        <dbReference type="ARBA" id="ARBA00022448"/>
    </source>
</evidence>
<feature type="transmembrane region" description="Helical" evidence="8">
    <location>
        <begin position="859"/>
        <end position="880"/>
    </location>
</feature>
<dbReference type="InterPro" id="IPR003439">
    <property type="entry name" value="ABC_transporter-like_ATP-bd"/>
</dbReference>
<dbReference type="PANTHER" id="PTHR24223">
    <property type="entry name" value="ATP-BINDING CASSETTE SUB-FAMILY C"/>
    <property type="match status" value="1"/>
</dbReference>
<evidence type="ECO:0000259" key="10">
    <source>
        <dbReference type="PROSITE" id="PS50929"/>
    </source>
</evidence>
<feature type="domain" description="ABC transporter" evidence="9">
    <location>
        <begin position="1063"/>
        <end position="1296"/>
    </location>
</feature>
<dbReference type="PANTHER" id="PTHR24223:SF448">
    <property type="entry name" value="FI20146P1-RELATED"/>
    <property type="match status" value="1"/>
</dbReference>
<feature type="transmembrane region" description="Helical" evidence="8">
    <location>
        <begin position="788"/>
        <end position="810"/>
    </location>
</feature>
<protein>
    <submittedName>
        <fullName evidence="11">Uncharacterized protein</fullName>
    </submittedName>
</protein>
<feature type="transmembrane region" description="Helical" evidence="8">
    <location>
        <begin position="92"/>
        <end position="113"/>
    </location>
</feature>
<feature type="transmembrane region" description="Helical" evidence="8">
    <location>
        <begin position="886"/>
        <end position="905"/>
    </location>
</feature>
<evidence type="ECO:0000256" key="8">
    <source>
        <dbReference type="SAM" id="Phobius"/>
    </source>
</evidence>
<dbReference type="EMBL" id="OU896715">
    <property type="protein sequence ID" value="CAG9825399.1"/>
    <property type="molecule type" value="Genomic_DNA"/>
</dbReference>
<evidence type="ECO:0000256" key="6">
    <source>
        <dbReference type="ARBA" id="ARBA00022989"/>
    </source>
</evidence>
<dbReference type="SMART" id="SM00382">
    <property type="entry name" value="AAA"/>
    <property type="match status" value="2"/>
</dbReference>
<dbReference type="GO" id="GO:0016887">
    <property type="term" value="F:ATP hydrolysis activity"/>
    <property type="evidence" value="ECO:0007669"/>
    <property type="project" value="InterPro"/>
</dbReference>
<dbReference type="PROSITE" id="PS50929">
    <property type="entry name" value="ABC_TM1F"/>
    <property type="match status" value="2"/>
</dbReference>
<evidence type="ECO:0000256" key="1">
    <source>
        <dbReference type="ARBA" id="ARBA00004141"/>
    </source>
</evidence>
<dbReference type="InterPro" id="IPR050173">
    <property type="entry name" value="ABC_transporter_C-like"/>
</dbReference>
<dbReference type="CDD" id="cd03244">
    <property type="entry name" value="ABCC_MRP_domain2"/>
    <property type="match status" value="1"/>
</dbReference>
<dbReference type="GO" id="GO:0005524">
    <property type="term" value="F:ATP binding"/>
    <property type="evidence" value="ECO:0007669"/>
    <property type="project" value="UniProtKB-KW"/>
</dbReference>
<feature type="transmembrane region" description="Helical" evidence="8">
    <location>
        <begin position="702"/>
        <end position="722"/>
    </location>
</feature>
<dbReference type="InterPro" id="IPR011527">
    <property type="entry name" value="ABC1_TM_dom"/>
</dbReference>
<feature type="domain" description="ABC transmembrane type-1" evidence="10">
    <location>
        <begin position="788"/>
        <end position="1028"/>
    </location>
</feature>
<keyword evidence="4" id="KW-0547">Nucleotide-binding</keyword>
<evidence type="ECO:0000256" key="7">
    <source>
        <dbReference type="ARBA" id="ARBA00023136"/>
    </source>
</evidence>
<dbReference type="PROSITE" id="PS00211">
    <property type="entry name" value="ABC_TRANSPORTER_1"/>
    <property type="match status" value="2"/>
</dbReference>
<evidence type="ECO:0000256" key="4">
    <source>
        <dbReference type="ARBA" id="ARBA00022741"/>
    </source>
</evidence>
<keyword evidence="7 8" id="KW-0472">Membrane</keyword>
<dbReference type="OrthoDB" id="6500128at2759"/>
<evidence type="ECO:0000256" key="3">
    <source>
        <dbReference type="ARBA" id="ARBA00022692"/>
    </source>
</evidence>
<sequence length="1320" mass="150851">MDDSNPNEFKNKKVHPQLKSSFLCNVFFCWGLKLLYKGWNKELDEDDLYQPFEEHVSHRLGDRLEEIWKLEKLNHSKPSLLRALWVMFRKEIFWHAGWTFILEFFLKMSQPILLGQLIRFYEPNQTTITLQQAYIYAAGIVLVSLMYVLVSHSFYLSLQHLGMKLRIACCSLIYRKTLKLSKRALVNTTIGQMINLLSNDVNRFDNGFKYFHYLWAAPLETLVIMYILYRESDITGLAGFSILVIFIPLQMILGKLTTIFRQKTAIKTDERVRLMSEIICGIQVIKMYTWETFFAKLVEYVRKAEINQIQLTTYVKAFHMSFNKFITRVSVFLCIIVYTFTGHRINAQYVYVVSSFYNILKSAISNDFPQGVSQTAELLVTIKRIQNFLLFDEVQTESRKLSTKYAKKIYTSTPLVNSSIKKSVGIYLQDASADWITSQEEHTLSDISFNVGPKQLVAIVGAVGSGKTSLLHIIMRELPLLKGKKDVVGKISYASQEPWLFAGTIRQNIIFGEDFEGQKYERVIKVCALEKDFALLPYGDKSIVGDRGVTLSGGQRARINLARAIYKKADIYILDDPLSAVDTHVGKQLFDECICTHLKNKCTVLVTHQIQYLRNVSRIYLMESGSIATFGTYEEIQKAPVEFAKLFKHQVEEEEIDDTIDEELSESKYFESVTDDEPTEIKESRKIGSISSKVYKEYIKAGGGWCYTMYILVLFVLTQFLASSADYFVKFWVNHEQNLFKKETENSTLYQSYLDDVTMEEKFNTIIIYPVNTVESDEYAFLTTNNCIYIYTSIVLLVIVTTIVRSISFFRMCMKASVKLHNKMFAKVCRGAMFFFNSNPSGRIMNRFSKDMGSIDETLPLVLIDTIQIALNVFAVNIVIATVNPWILIPTCWIAFIFYLFKIVYVNSSRNVKRMEATTRSPVFSHIHASLQGLTTIRAFEAQEILRKEFDRHQDLHSSAFYFFVCCTRTFGFWLDLLCVAYIAIVTLSFFFMGNETYGGNVGLAITQALSLTGMFQWGMRQWSELDNSMTSVERIVEYTEIQQEAIKDAKVPPKPWPEHGMLEFQSVYLRYATNEPYVLNNLTFKIKPREKVGIVGRTGAGKSSLISALFRLADTEGKVLIDGICTKDIPLHCLRSNVAIIPQEPVLFSGTLRSNLDPMNLYGDAELWNALEKVELKSLVSDMNLGLESRMSEGGSNFSVGQRQLVCLARAILKNNKILVLDEATANVDPKTDSLIQSTIRCTFADCTVLTVAHRLHTVMDSDKVLVMDAGSAVEFNHPHILLENTEGIFYGLVKETGKAMADHLTEIAEKSFLKHHKC</sequence>
<dbReference type="InterPro" id="IPR003593">
    <property type="entry name" value="AAA+_ATPase"/>
</dbReference>
<feature type="transmembrane region" description="Helical" evidence="8">
    <location>
        <begin position="971"/>
        <end position="992"/>
    </location>
</feature>
<keyword evidence="2" id="KW-0813">Transport</keyword>
<dbReference type="SUPFAM" id="SSF52540">
    <property type="entry name" value="P-loop containing nucleoside triphosphate hydrolases"/>
    <property type="match status" value="2"/>
</dbReference>
<reference evidence="11" key="1">
    <citation type="submission" date="2022-01" db="EMBL/GenBank/DDBJ databases">
        <authorList>
            <person name="King R."/>
        </authorList>
    </citation>
    <scope>NUCLEOTIDE SEQUENCE</scope>
</reference>
<keyword evidence="5" id="KW-0067">ATP-binding</keyword>
<accession>A0A9N9SPE5</accession>
<dbReference type="FunFam" id="1.20.1560.10:FF:000014">
    <property type="entry name" value="Multidrug resistance-associated protein member 4"/>
    <property type="match status" value="1"/>
</dbReference>
<dbReference type="GO" id="GO:0016020">
    <property type="term" value="C:membrane"/>
    <property type="evidence" value="ECO:0007669"/>
    <property type="project" value="UniProtKB-SubCell"/>
</dbReference>
<evidence type="ECO:0000313" key="12">
    <source>
        <dbReference type="Proteomes" id="UP001153737"/>
    </source>
</evidence>